<protein>
    <recommendedName>
        <fullName evidence="5">Zn(2)-C6 fungal-type domain-containing protein</fullName>
    </recommendedName>
</protein>
<evidence type="ECO:0000259" key="5">
    <source>
        <dbReference type="PROSITE" id="PS50048"/>
    </source>
</evidence>
<dbReference type="Pfam" id="PF00172">
    <property type="entry name" value="Zn_clus"/>
    <property type="match status" value="1"/>
</dbReference>
<evidence type="ECO:0000256" key="2">
    <source>
        <dbReference type="ARBA" id="ARBA00023125"/>
    </source>
</evidence>
<keyword evidence="1" id="KW-0805">Transcription regulation</keyword>
<keyword evidence="3" id="KW-0804">Transcription</keyword>
<feature type="domain" description="Zn(2)-C6 fungal-type" evidence="5">
    <location>
        <begin position="10"/>
        <end position="38"/>
    </location>
</feature>
<dbReference type="Proteomes" id="UP001147733">
    <property type="component" value="Unassembled WGS sequence"/>
</dbReference>
<dbReference type="PROSITE" id="PS00463">
    <property type="entry name" value="ZN2_CY6_FUNGAL_1"/>
    <property type="match status" value="1"/>
</dbReference>
<keyword evidence="7" id="KW-1185">Reference proteome</keyword>
<reference evidence="6" key="2">
    <citation type="journal article" date="2023" name="IMA Fungus">
        <title>Comparative genomic study of the Penicillium genus elucidates a diverse pangenome and 15 lateral gene transfer events.</title>
        <authorList>
            <person name="Petersen C."/>
            <person name="Sorensen T."/>
            <person name="Nielsen M.R."/>
            <person name="Sondergaard T.E."/>
            <person name="Sorensen J.L."/>
            <person name="Fitzpatrick D.A."/>
            <person name="Frisvad J.C."/>
            <person name="Nielsen K.L."/>
        </authorList>
    </citation>
    <scope>NUCLEOTIDE SEQUENCE</scope>
    <source>
        <strain evidence="6">IBT 23319</strain>
    </source>
</reference>
<accession>A0A9W9NLL5</accession>
<dbReference type="GO" id="GO:0008270">
    <property type="term" value="F:zinc ion binding"/>
    <property type="evidence" value="ECO:0007669"/>
    <property type="project" value="InterPro"/>
</dbReference>
<dbReference type="InterPro" id="IPR036864">
    <property type="entry name" value="Zn2-C6_fun-type_DNA-bd_sf"/>
</dbReference>
<organism evidence="6 7">
    <name type="scientific">Penicillium citrinum</name>
    <dbReference type="NCBI Taxonomy" id="5077"/>
    <lineage>
        <taxon>Eukaryota</taxon>
        <taxon>Fungi</taxon>
        <taxon>Dikarya</taxon>
        <taxon>Ascomycota</taxon>
        <taxon>Pezizomycotina</taxon>
        <taxon>Eurotiomycetes</taxon>
        <taxon>Eurotiomycetidae</taxon>
        <taxon>Eurotiales</taxon>
        <taxon>Aspergillaceae</taxon>
        <taxon>Penicillium</taxon>
    </lineage>
</organism>
<dbReference type="OrthoDB" id="4491390at2759"/>
<comment type="caution">
    <text evidence="6">The sequence shown here is derived from an EMBL/GenBank/DDBJ whole genome shotgun (WGS) entry which is preliminary data.</text>
</comment>
<dbReference type="InterPro" id="IPR001138">
    <property type="entry name" value="Zn2Cys6_DnaBD"/>
</dbReference>
<evidence type="ECO:0000313" key="7">
    <source>
        <dbReference type="Proteomes" id="UP001147733"/>
    </source>
</evidence>
<dbReference type="AlphaFoldDB" id="A0A9W9NLL5"/>
<dbReference type="GO" id="GO:0000981">
    <property type="term" value="F:DNA-binding transcription factor activity, RNA polymerase II-specific"/>
    <property type="evidence" value="ECO:0007669"/>
    <property type="project" value="InterPro"/>
</dbReference>
<proteinExistence type="predicted"/>
<dbReference type="SUPFAM" id="SSF57701">
    <property type="entry name" value="Zn2/Cys6 DNA-binding domain"/>
    <property type="match status" value="1"/>
</dbReference>
<reference evidence="6" key="1">
    <citation type="submission" date="2022-11" db="EMBL/GenBank/DDBJ databases">
        <authorList>
            <person name="Petersen C."/>
        </authorList>
    </citation>
    <scope>NUCLEOTIDE SEQUENCE</scope>
    <source>
        <strain evidence="6">IBT 23319</strain>
    </source>
</reference>
<evidence type="ECO:0000256" key="4">
    <source>
        <dbReference type="ARBA" id="ARBA00023242"/>
    </source>
</evidence>
<dbReference type="GO" id="GO:0003677">
    <property type="term" value="F:DNA binding"/>
    <property type="evidence" value="ECO:0007669"/>
    <property type="project" value="UniProtKB-KW"/>
</dbReference>
<name>A0A9W9NLL5_PENCI</name>
<gene>
    <name evidence="6" type="ORF">N7469_008475</name>
</gene>
<dbReference type="EMBL" id="JAPQKT010000008">
    <property type="protein sequence ID" value="KAJ5222235.1"/>
    <property type="molecule type" value="Genomic_DNA"/>
</dbReference>
<dbReference type="InterPro" id="IPR053178">
    <property type="entry name" value="Osmoadaptation_assoc"/>
</dbReference>
<dbReference type="CDD" id="cd00067">
    <property type="entry name" value="GAL4"/>
    <property type="match status" value="1"/>
</dbReference>
<dbReference type="SMART" id="SM00066">
    <property type="entry name" value="GAL4"/>
    <property type="match status" value="1"/>
</dbReference>
<evidence type="ECO:0000313" key="6">
    <source>
        <dbReference type="EMBL" id="KAJ5222235.1"/>
    </source>
</evidence>
<dbReference type="RefSeq" id="XP_056497158.1">
    <property type="nucleotide sequence ID" value="XM_056647393.1"/>
</dbReference>
<dbReference type="PANTHER" id="PTHR38111">
    <property type="entry name" value="ZN(2)-C6 FUNGAL-TYPE DOMAIN-CONTAINING PROTEIN-RELATED"/>
    <property type="match status" value="1"/>
</dbReference>
<dbReference type="Gene3D" id="4.10.240.10">
    <property type="entry name" value="Zn(2)-C6 fungal-type DNA-binding domain"/>
    <property type="match status" value="1"/>
</dbReference>
<keyword evidence="2" id="KW-0238">DNA-binding</keyword>
<sequence>MGGIPWRSTACQNCKKRKIKCDASRPECERCRRRGIPCPGYVKSRIFIHQSNITRQQTREVVHPTSTHNRETEKAPVMAPVVHNGAVMRSQLYSFLLGAYFPTNVRRTTDIEQVQYFFLNSSNMLERPGTRDDKFMISEKALSAMSCISLGRFNRDYRMTRYGVQLHRATTHHISKLMVQDPYNEDYMRAMVILKILEVRSPNLLPALYKQSRKLLGAITITSANGKKKGHHYPHGCDNWAPEMKESNPLLRQTYAYNGPPRSSLMRAVYHQQKQAVVWRRYPT</sequence>
<dbReference type="GeneID" id="81386560"/>
<dbReference type="PROSITE" id="PS50048">
    <property type="entry name" value="ZN2_CY6_FUNGAL_2"/>
    <property type="match status" value="1"/>
</dbReference>
<evidence type="ECO:0000256" key="3">
    <source>
        <dbReference type="ARBA" id="ARBA00023163"/>
    </source>
</evidence>
<evidence type="ECO:0000256" key="1">
    <source>
        <dbReference type="ARBA" id="ARBA00023015"/>
    </source>
</evidence>
<keyword evidence="4" id="KW-0539">Nucleus</keyword>